<name>A0ABM8ALY4_9DEIO</name>
<protein>
    <submittedName>
        <fullName evidence="2">Uncharacterized protein</fullName>
    </submittedName>
</protein>
<evidence type="ECO:0000313" key="2">
    <source>
        <dbReference type="EMBL" id="BDP44836.1"/>
    </source>
</evidence>
<reference evidence="2" key="1">
    <citation type="submission" date="2022-07" db="EMBL/GenBank/DDBJ databases">
        <title>Complete Genome Sequence of the Radioresistant Bacterium Deinococcus aetherius ST0316, Isolated from the Air Dust collected in Lower Stratosphere above Japan.</title>
        <authorList>
            <person name="Satoh K."/>
            <person name="Hagiwara K."/>
            <person name="Katsumata K."/>
            <person name="Kubo A."/>
            <person name="Yokobori S."/>
            <person name="Yamagishi A."/>
            <person name="Oono Y."/>
            <person name="Narumi I."/>
        </authorList>
    </citation>
    <scope>NUCLEOTIDE SEQUENCE</scope>
    <source>
        <strain evidence="2">ST0316</strain>
        <plasmid evidence="2">pDAETH-4</plasmid>
    </source>
</reference>
<organism evidence="2 3">
    <name type="scientific">Deinococcus aetherius</name>
    <dbReference type="NCBI Taxonomy" id="200252"/>
    <lineage>
        <taxon>Bacteria</taxon>
        <taxon>Thermotogati</taxon>
        <taxon>Deinococcota</taxon>
        <taxon>Deinococci</taxon>
        <taxon>Deinococcales</taxon>
        <taxon>Deinococcaceae</taxon>
        <taxon>Deinococcus</taxon>
    </lineage>
</organism>
<evidence type="ECO:0000313" key="3">
    <source>
        <dbReference type="Proteomes" id="UP001064971"/>
    </source>
</evidence>
<feature type="region of interest" description="Disordered" evidence="1">
    <location>
        <begin position="236"/>
        <end position="256"/>
    </location>
</feature>
<gene>
    <name evidence="2" type="ORF">DAETH_48050</name>
</gene>
<evidence type="ECO:0000256" key="1">
    <source>
        <dbReference type="SAM" id="MobiDB-lite"/>
    </source>
</evidence>
<proteinExistence type="predicted"/>
<accession>A0ABM8ALY4</accession>
<dbReference type="EMBL" id="AP026564">
    <property type="protein sequence ID" value="BDP44836.1"/>
    <property type="molecule type" value="Genomic_DNA"/>
</dbReference>
<keyword evidence="2" id="KW-0614">Plasmid</keyword>
<keyword evidence="3" id="KW-1185">Reference proteome</keyword>
<sequence>MSWKLELFGPNGQTLKKTLTETSPGGVGGGFHWRRTGQGGCILLDFPGHAPALGLRNRDLLRLWVNGARQFYGVVQENPNPRDPNFGDVTVEGAGELLGRRIIGAEVYRNLDVGAIARRLVERYRHPALTYNPDLIPDTGKVLETWSLPFRTLRQALKSLGETVAGEKGVPFDVLPDGAVFFGGSLTSATPFAYADVKDFLPLRVTGDEVATRSYLIALSRASGAAPTRTWIFPVDRSGAREGPPGSQTSAGLPYAPGTYTLRADDPDYAELEAEVAHLAPDGADVFTSPGAYPGATVVSGGLRSPDAARDGDLSTCADNTPGTASSYLQYDVARGVDAHPVVGFRLTYSLDLTGAPEGAEADVSLYTIYDNPAGETLNANGNRVLLNGTAFFSYALANTGGQPRDVVAVTPLPQEVMQEVMPGAFTASTPTPCRAVLNVGCRTNSTAMPDGSFRVYRFEPIGLDRAKVDALARKSLNPPAQVPAQFDLPYLLAPTPVAALTGVPGGDLLGDVAELEYRHDKAGLTTSTVKLEQPGASETARLLRIIARARAQDAQTELRGYLERT</sequence>
<dbReference type="Proteomes" id="UP001064971">
    <property type="component" value="Plasmid pDAETH-4"/>
</dbReference>
<geneLocation type="plasmid" evidence="2 3">
    <name>pDAETH-4</name>
</geneLocation>
<dbReference type="RefSeq" id="WP_264778964.1">
    <property type="nucleotide sequence ID" value="NZ_AP026564.1"/>
</dbReference>